<dbReference type="InterPro" id="IPR036709">
    <property type="entry name" value="Autotransporte_beta_dom_sf"/>
</dbReference>
<dbReference type="Pfam" id="PF03797">
    <property type="entry name" value="Autotransporter"/>
    <property type="match status" value="1"/>
</dbReference>
<dbReference type="InterPro" id="IPR051551">
    <property type="entry name" value="Autotransporter_adhesion"/>
</dbReference>
<dbReference type="AlphaFoldDB" id="D4BJK5"/>
<dbReference type="Pfam" id="PF03212">
    <property type="entry name" value="Pertactin"/>
    <property type="match status" value="1"/>
</dbReference>
<dbReference type="InterPro" id="IPR030930">
    <property type="entry name" value="AIDA"/>
</dbReference>
<dbReference type="eggNOG" id="COG3468">
    <property type="taxonomic scope" value="Bacteria"/>
</dbReference>
<dbReference type="InterPro" id="IPR005546">
    <property type="entry name" value="Autotransporte_beta"/>
</dbReference>
<dbReference type="InterPro" id="IPR004899">
    <property type="entry name" value="Pertactin_central"/>
</dbReference>
<dbReference type="Gene3D" id="2.160.20.20">
    <property type="match status" value="2"/>
</dbReference>
<dbReference type="InterPro" id="IPR003991">
    <property type="entry name" value="Pertactin_virulence_factor"/>
</dbReference>
<evidence type="ECO:0000313" key="6">
    <source>
        <dbReference type="Proteomes" id="UP000003880"/>
    </source>
</evidence>
<dbReference type="SMART" id="SM00869">
    <property type="entry name" value="Autotransporter"/>
    <property type="match status" value="1"/>
</dbReference>
<accession>D4BJK5</accession>
<dbReference type="PANTHER" id="PTHR35037">
    <property type="entry name" value="C-TERMINAL REGION OF AIDA-LIKE PROTEIN"/>
    <property type="match status" value="1"/>
</dbReference>
<evidence type="ECO:0000256" key="3">
    <source>
        <dbReference type="SAM" id="SignalP"/>
    </source>
</evidence>
<dbReference type="HOGENOM" id="CLU_002318_0_0_6"/>
<dbReference type="EMBL" id="ABWL02000026">
    <property type="protein sequence ID" value="EFE05870.1"/>
    <property type="molecule type" value="Genomic_DNA"/>
</dbReference>
<dbReference type="InterPro" id="IPR011050">
    <property type="entry name" value="Pectin_lyase_fold/virulence"/>
</dbReference>
<dbReference type="Gene3D" id="2.40.128.130">
    <property type="entry name" value="Autotransporter beta-domain"/>
    <property type="match status" value="1"/>
</dbReference>
<dbReference type="NCBIfam" id="TIGR01414">
    <property type="entry name" value="autotrans_barl"/>
    <property type="match status" value="1"/>
</dbReference>
<keyword evidence="1 3" id="KW-0732">Signal</keyword>
<evidence type="ECO:0000256" key="1">
    <source>
        <dbReference type="ARBA" id="ARBA00022729"/>
    </source>
</evidence>
<dbReference type="SUPFAM" id="SSF51126">
    <property type="entry name" value="Pectin lyase-like"/>
    <property type="match status" value="1"/>
</dbReference>
<feature type="domain" description="Autotransporter" evidence="4">
    <location>
        <begin position="680"/>
        <end position="948"/>
    </location>
</feature>
<dbReference type="InterPro" id="IPR012332">
    <property type="entry name" value="Autotransporter_pectin_lyase_C"/>
</dbReference>
<evidence type="ECO:0000256" key="2">
    <source>
        <dbReference type="SAM" id="MobiDB-lite"/>
    </source>
</evidence>
<name>D4BJK5_9ENTR</name>
<feature type="compositionally biased region" description="Low complexity" evidence="2">
    <location>
        <begin position="572"/>
        <end position="639"/>
    </location>
</feature>
<dbReference type="PANTHER" id="PTHR35037:SF7">
    <property type="entry name" value="AUTOTRANSPORTER"/>
    <property type="match status" value="1"/>
</dbReference>
<organism evidence="5 6">
    <name type="scientific">Citrobacter youngae ATCC 29220</name>
    <dbReference type="NCBI Taxonomy" id="500640"/>
    <lineage>
        <taxon>Bacteria</taxon>
        <taxon>Pseudomonadati</taxon>
        <taxon>Pseudomonadota</taxon>
        <taxon>Gammaproteobacteria</taxon>
        <taxon>Enterobacterales</taxon>
        <taxon>Enterobacteriaceae</taxon>
        <taxon>Citrobacter</taxon>
        <taxon>Citrobacter freundii complex</taxon>
    </lineage>
</organism>
<evidence type="ECO:0000313" key="5">
    <source>
        <dbReference type="EMBL" id="EFE05870.1"/>
    </source>
</evidence>
<dbReference type="InterPro" id="IPR006315">
    <property type="entry name" value="OM_autotransptr_brl_dom"/>
</dbReference>
<dbReference type="NCBIfam" id="TIGR04415">
    <property type="entry name" value="O_hepto_targRPT"/>
    <property type="match status" value="3"/>
</dbReference>
<gene>
    <name evidence="5" type="ORF">CIT292_10848</name>
</gene>
<dbReference type="GO" id="GO:0019867">
    <property type="term" value="C:outer membrane"/>
    <property type="evidence" value="ECO:0007669"/>
    <property type="project" value="InterPro"/>
</dbReference>
<feature type="chain" id="PRO_5003054066" evidence="3">
    <location>
        <begin position="27"/>
        <end position="948"/>
    </location>
</feature>
<dbReference type="SUPFAM" id="SSF103515">
    <property type="entry name" value="Autotransporter"/>
    <property type="match status" value="1"/>
</dbReference>
<evidence type="ECO:0000259" key="4">
    <source>
        <dbReference type="PROSITE" id="PS51208"/>
    </source>
</evidence>
<feature type="region of interest" description="Disordered" evidence="2">
    <location>
        <begin position="561"/>
        <end position="644"/>
    </location>
</feature>
<proteinExistence type="predicted"/>
<dbReference type="RefSeq" id="WP_006687997.1">
    <property type="nucleotide sequence ID" value="NZ_GG730303.1"/>
</dbReference>
<dbReference type="PRINTS" id="PR01484">
    <property type="entry name" value="PRTACTNFAMLY"/>
</dbReference>
<dbReference type="PROSITE" id="PS51257">
    <property type="entry name" value="PROKAR_LIPOPROTEIN"/>
    <property type="match status" value="1"/>
</dbReference>
<dbReference type="Proteomes" id="UP000003880">
    <property type="component" value="Unassembled WGS sequence"/>
</dbReference>
<comment type="caution">
    <text evidence="5">The sequence shown here is derived from an EMBL/GenBank/DDBJ whole genome shotgun (WGS) entry which is preliminary data.</text>
</comment>
<reference evidence="5 6" key="1">
    <citation type="submission" date="2010-02" db="EMBL/GenBank/DDBJ databases">
        <authorList>
            <person name="Weinstock G."/>
            <person name="Sodergren E."/>
            <person name="Clifton S."/>
            <person name="Fulton L."/>
            <person name="Fulton B."/>
            <person name="Courtney L."/>
            <person name="Fronick C."/>
            <person name="Harrison M."/>
            <person name="Strong C."/>
            <person name="Farmer C."/>
            <person name="Delahaunty K."/>
            <person name="Markovic C."/>
            <person name="Hall O."/>
            <person name="Minx P."/>
            <person name="Tomlinson C."/>
            <person name="Mitreva M."/>
            <person name="Nelson J."/>
            <person name="Hou S."/>
            <person name="Wollam A."/>
            <person name="Pepin K.H."/>
            <person name="Johnson M."/>
            <person name="Bhonagiri V."/>
            <person name="Zhang X."/>
            <person name="Suruliraj S."/>
            <person name="Warren W."/>
            <person name="Chinwalla A."/>
            <person name="Mardis E.R."/>
            <person name="Wilson R.K."/>
        </authorList>
    </citation>
    <scope>NUCLEOTIDE SEQUENCE [LARGE SCALE GENOMIC DNA]</scope>
    <source>
        <strain evidence="5 6">ATCC 29220</strain>
    </source>
</reference>
<sequence length="948" mass="95952">MLFKLNPIFIALFVSSGIASCNYAFAANETVDAGTTVNNGTISSGNGQIVYGTTNNISVLAGGHQTVEEGGVANGTIVNGGAMYVTGEANDTIINSGNIDVNGQATNTTINGGSVAIDAGANSGGLTDPTLGGQMNNTTVNAGILNNRFGIDTDTTVNAGSTLQTGHAETGQASTAISQNAMINNGGAQIVDNGGTSNGSTVNSGGTMTIQYDLHQGETNSIGIQAGTANDAIVYGTLDNNGGTDNGTIVKSGGQYTATGRISVQAATSNSATIESGGNATLNDNAHASDWTIAGNATLQDSTATMTNSTVVAGGDLKIESGTATGISVTNASMGNMGGSDVDTVLNAGANYSLGGAGSGDAKSTNLTVNAGATANINSGTVTDAAISGAMYVSPDARYTNTSTLEGTVSVNDGGSLTILDGANTANADVTVSNSGSVILSSAQPDNFSLGNVALNGGHIVFDDSNSAGYSSLTLATLNGAGDFYINTDLADLLDDFLTVTGQANGNYGVYVADTGKSPASDASLQVIQTGGGTADFSLKNSGGVVDVGTYEYRLVNNGNGNWSLTPDLIPPDDGGNTPTPPDDGGNTPTPPDDGGNTPTPPDDGGNTPTPPDDGGSTPTPPDDGGSTPTPPDDGGSTPIPSARTITPSTAAVLNMAAVNPLVFQAELGSVRQRLNETRSFSHETNIWSDIYNTRNNASTSAGAGFDQTLTGLTIGADKSDRSSNSVITRGAFFSYSHSDVDFDRGGNGNVDSYSIGVYASYLHNNGFYLDGILKANRFENDVNGRMTSGGTAEGYYHTNGLGAHIQGGKNFSFGNSYVAPYVALTAFTTDSSDYTLSNGMRANVDNERSLLAEAGANIGHAFALKNGAILQPYVGAAVTQEFIDDNNVDVNDDGHFTNDLSGTRGVYQVGLRAQLAPRLNAHISAAYAQGANVESPWIANAGIAWSF</sequence>
<dbReference type="PROSITE" id="PS51208">
    <property type="entry name" value="AUTOTRANSPORTER"/>
    <property type="match status" value="1"/>
</dbReference>
<feature type="signal peptide" evidence="3">
    <location>
        <begin position="1"/>
        <end position="26"/>
    </location>
</feature>
<protein>
    <submittedName>
        <fullName evidence="5">Outer membrane autotransporter barrel domain protein</fullName>
    </submittedName>
</protein>
<dbReference type="eggNOG" id="COG2911">
    <property type="taxonomic scope" value="Bacteria"/>
</dbReference>